<organism evidence="1 2">
    <name type="scientific">Macrostomum lignano</name>
    <dbReference type="NCBI Taxonomy" id="282301"/>
    <lineage>
        <taxon>Eukaryota</taxon>
        <taxon>Metazoa</taxon>
        <taxon>Spiralia</taxon>
        <taxon>Lophotrochozoa</taxon>
        <taxon>Platyhelminthes</taxon>
        <taxon>Rhabditophora</taxon>
        <taxon>Macrostomorpha</taxon>
        <taxon>Macrostomida</taxon>
        <taxon>Macrostomidae</taxon>
        <taxon>Macrostomum</taxon>
    </lineage>
</organism>
<keyword evidence="1" id="KW-1185">Reference proteome</keyword>
<dbReference type="AlphaFoldDB" id="A0A1I8JA55"/>
<dbReference type="WBParaSite" id="maker-uti_cns_0046405-snap-gene-0.4-mRNA-1">
    <property type="protein sequence ID" value="maker-uti_cns_0046405-snap-gene-0.4-mRNA-1"/>
    <property type="gene ID" value="maker-uti_cns_0046405-snap-gene-0.4"/>
</dbReference>
<proteinExistence type="predicted"/>
<evidence type="ECO:0000313" key="2">
    <source>
        <dbReference type="WBParaSite" id="maker-uti_cns_0046405-snap-gene-0.4-mRNA-1"/>
    </source>
</evidence>
<sequence length="106" mass="11589">GQENTQVLKANLVVLWNRNFYSYPDITVALMCWVSVPLIDSETLSTDSVLESKKPDVAGSNSLPPTGVSGVRVSLHALNKDGMSLRETKEGERIRLDILLDDSSGE</sequence>
<protein>
    <submittedName>
        <fullName evidence="2">C2 domain-containing protein</fullName>
    </submittedName>
</protein>
<accession>A0A1I8JA55</accession>
<reference evidence="2" key="1">
    <citation type="submission" date="2016-11" db="UniProtKB">
        <authorList>
            <consortium name="WormBaseParasite"/>
        </authorList>
    </citation>
    <scope>IDENTIFICATION</scope>
</reference>
<evidence type="ECO:0000313" key="1">
    <source>
        <dbReference type="Proteomes" id="UP000095280"/>
    </source>
</evidence>
<dbReference type="Proteomes" id="UP000095280">
    <property type="component" value="Unplaced"/>
</dbReference>
<name>A0A1I8JA55_9PLAT</name>